<reference evidence="1 2" key="1">
    <citation type="submission" date="2023-01" db="EMBL/GenBank/DDBJ databases">
        <authorList>
            <person name="Whitehead M."/>
        </authorList>
    </citation>
    <scope>NUCLEOTIDE SEQUENCE [LARGE SCALE GENOMIC DNA]</scope>
</reference>
<organism evidence="1 2">
    <name type="scientific">Macrosiphum euphorbiae</name>
    <name type="common">potato aphid</name>
    <dbReference type="NCBI Taxonomy" id="13131"/>
    <lineage>
        <taxon>Eukaryota</taxon>
        <taxon>Metazoa</taxon>
        <taxon>Ecdysozoa</taxon>
        <taxon>Arthropoda</taxon>
        <taxon>Hexapoda</taxon>
        <taxon>Insecta</taxon>
        <taxon>Pterygota</taxon>
        <taxon>Neoptera</taxon>
        <taxon>Paraneoptera</taxon>
        <taxon>Hemiptera</taxon>
        <taxon>Sternorrhyncha</taxon>
        <taxon>Aphidomorpha</taxon>
        <taxon>Aphidoidea</taxon>
        <taxon>Aphididae</taxon>
        <taxon>Macrosiphini</taxon>
        <taxon>Macrosiphum</taxon>
    </lineage>
</organism>
<dbReference type="EMBL" id="CARXXK010000005">
    <property type="protein sequence ID" value="CAI6369500.1"/>
    <property type="molecule type" value="Genomic_DNA"/>
</dbReference>
<name>A0AAV0XM23_9HEMI</name>
<dbReference type="Proteomes" id="UP001160148">
    <property type="component" value="Unassembled WGS sequence"/>
</dbReference>
<protein>
    <submittedName>
        <fullName evidence="1">Uncharacterized protein</fullName>
    </submittedName>
</protein>
<evidence type="ECO:0000313" key="2">
    <source>
        <dbReference type="Proteomes" id="UP001160148"/>
    </source>
</evidence>
<comment type="caution">
    <text evidence="1">The sequence shown here is derived from an EMBL/GenBank/DDBJ whole genome shotgun (WGS) entry which is preliminary data.</text>
</comment>
<proteinExistence type="predicted"/>
<sequence>MDSRQALAFIIVHNIVQKRKLKEKRKKKCWVRKWVDRRSDLGAASNLVNELRLEDAQQFKNFIRMSAVQFEMLLDLIKHQIVKQDTQLREAIPVHDRLMVTLRFLASGTYVVLYIYSML</sequence>
<dbReference type="AlphaFoldDB" id="A0AAV0XM23"/>
<keyword evidence="2" id="KW-1185">Reference proteome</keyword>
<accession>A0AAV0XM23</accession>
<gene>
    <name evidence="1" type="ORF">MEUPH1_LOCUS23731</name>
</gene>
<evidence type="ECO:0000313" key="1">
    <source>
        <dbReference type="EMBL" id="CAI6369500.1"/>
    </source>
</evidence>